<dbReference type="Proteomes" id="UP000430146">
    <property type="component" value="Unassembled WGS sequence"/>
</dbReference>
<evidence type="ECO:0000259" key="2">
    <source>
        <dbReference type="Pfam" id="PF00534"/>
    </source>
</evidence>
<dbReference type="EMBL" id="CACSIP010000034">
    <property type="protein sequence ID" value="CAA0128265.1"/>
    <property type="molecule type" value="Genomic_DNA"/>
</dbReference>
<evidence type="ECO:0000313" key="4">
    <source>
        <dbReference type="Proteomes" id="UP000430146"/>
    </source>
</evidence>
<dbReference type="PANTHER" id="PTHR46401:SF2">
    <property type="entry name" value="GLYCOSYLTRANSFERASE WBBK-RELATED"/>
    <property type="match status" value="1"/>
</dbReference>
<dbReference type="GO" id="GO:0102710">
    <property type="term" value="F:D-inositol-3-phosphate glycosyltransferase activity"/>
    <property type="evidence" value="ECO:0007669"/>
    <property type="project" value="UniProtKB-EC"/>
</dbReference>
<dbReference type="CDD" id="cd03809">
    <property type="entry name" value="GT4_MtfB-like"/>
    <property type="match status" value="1"/>
</dbReference>
<dbReference type="PANTHER" id="PTHR46401">
    <property type="entry name" value="GLYCOSYLTRANSFERASE WBBK-RELATED"/>
    <property type="match status" value="1"/>
</dbReference>
<proteinExistence type="predicted"/>
<dbReference type="InterPro" id="IPR001296">
    <property type="entry name" value="Glyco_trans_1"/>
</dbReference>
<reference evidence="3 4" key="1">
    <citation type="submission" date="2019-11" db="EMBL/GenBank/DDBJ databases">
        <authorList>
            <person name="Holert J."/>
        </authorList>
    </citation>
    <scope>NUCLEOTIDE SEQUENCE [LARGE SCALE GENOMIC DNA]</scope>
    <source>
        <strain evidence="3">BC8_1</strain>
    </source>
</reference>
<keyword evidence="4" id="KW-1185">Reference proteome</keyword>
<feature type="domain" description="Glycosyl transferase family 1" evidence="2">
    <location>
        <begin position="186"/>
        <end position="329"/>
    </location>
</feature>
<name>A0A5S9R4J4_MYCVN</name>
<protein>
    <submittedName>
        <fullName evidence="3">D-inositol-3-phosphate glycosyltransferase</fullName>
        <ecNumber evidence="3">2.4.1.250</ecNumber>
    </submittedName>
</protein>
<keyword evidence="1 3" id="KW-0808">Transferase</keyword>
<dbReference type="EC" id="2.4.1.250" evidence="3"/>
<dbReference type="AlphaFoldDB" id="A0A5S9R4J4"/>
<sequence>MTELRTAAPAAINGKWLAQSASGTQRYASQVMEAFCRLTADRDLLLVLPSDAPTPPWAADFQIARSRLRGNLFEQLALPWLTRGRHLYSMAGPAPLLKRNQTVVMHDAMPFRMPTSYRRTFVLWYLLMYGLLSRTVVRALTVSSFSRTELAQTLHVPEQRFELAPCGSDHLTPGNGAGYVAPFEPGTFALIVGNLAPHKNVGPAAAALVAAGVPVVVVGVAQQVHRQATIADNALLRYIGRIGDDHLHHLYADAGVLVAPSKYEGFGIPVVEAARAGCPSVFALGSAMTEVAGPGGLGFPADNLNECVRLAKSVLADPALRGQLAERGRANAERFTWERTARIIFGDTAVRDHKRGSEVRA</sequence>
<evidence type="ECO:0000256" key="1">
    <source>
        <dbReference type="ARBA" id="ARBA00022679"/>
    </source>
</evidence>
<dbReference type="SUPFAM" id="SSF53756">
    <property type="entry name" value="UDP-Glycosyltransferase/glycogen phosphorylase"/>
    <property type="match status" value="1"/>
</dbReference>
<dbReference type="Gene3D" id="3.40.50.2000">
    <property type="entry name" value="Glycogen Phosphorylase B"/>
    <property type="match status" value="1"/>
</dbReference>
<accession>A0A5S9R4J4</accession>
<dbReference type="RefSeq" id="WP_159233164.1">
    <property type="nucleotide sequence ID" value="NZ_CACSIP010000034.1"/>
</dbReference>
<keyword evidence="3" id="KW-0328">Glycosyltransferase</keyword>
<dbReference type="OrthoDB" id="9801609at2"/>
<evidence type="ECO:0000313" key="3">
    <source>
        <dbReference type="EMBL" id="CAA0128265.1"/>
    </source>
</evidence>
<organism evidence="3 4">
    <name type="scientific">Mycolicibacterium vanbaalenii</name>
    <name type="common">Mycobacterium vanbaalenii</name>
    <dbReference type="NCBI Taxonomy" id="110539"/>
    <lineage>
        <taxon>Bacteria</taxon>
        <taxon>Bacillati</taxon>
        <taxon>Actinomycetota</taxon>
        <taxon>Actinomycetes</taxon>
        <taxon>Mycobacteriales</taxon>
        <taxon>Mycobacteriaceae</taxon>
        <taxon>Mycolicibacterium</taxon>
    </lineage>
</organism>
<dbReference type="Pfam" id="PF00534">
    <property type="entry name" value="Glycos_transf_1"/>
    <property type="match status" value="1"/>
</dbReference>
<gene>
    <name evidence="3" type="primary">mshA_2</name>
    <name evidence="3" type="ORF">AELLOGFF_01230</name>
</gene>